<proteinExistence type="predicted"/>
<protein>
    <submittedName>
        <fullName evidence="1">Uncharacterized protein</fullName>
    </submittedName>
</protein>
<reference evidence="1" key="1">
    <citation type="submission" date="2023-05" db="EMBL/GenBank/DDBJ databases">
        <title>Genomic Catalog of Human Bladder Bacteria.</title>
        <authorList>
            <person name="Du J."/>
        </authorList>
    </citation>
    <scope>NUCLEOTIDE SEQUENCE</scope>
    <source>
        <strain evidence="1">UMB7974B</strain>
    </source>
</reference>
<dbReference type="AlphaFoldDB" id="A0AAW6ZCH2"/>
<dbReference type="EMBL" id="JASPBL010000001">
    <property type="protein sequence ID" value="MDK8360643.1"/>
    <property type="molecule type" value="Genomic_DNA"/>
</dbReference>
<gene>
    <name evidence="1" type="ORF">QP792_00125</name>
</gene>
<dbReference type="RefSeq" id="WP_146107580.1">
    <property type="nucleotide sequence ID" value="NZ_CP020452.2"/>
</dbReference>
<name>A0AAW6ZCH2_NEIMU</name>
<comment type="caution">
    <text evidence="1">The sequence shown here is derived from an EMBL/GenBank/DDBJ whole genome shotgun (WGS) entry which is preliminary data.</text>
</comment>
<dbReference type="Proteomes" id="UP001240589">
    <property type="component" value="Unassembled WGS sequence"/>
</dbReference>
<organism evidence="1 2">
    <name type="scientific">Neisseria mucosa</name>
    <dbReference type="NCBI Taxonomy" id="488"/>
    <lineage>
        <taxon>Bacteria</taxon>
        <taxon>Pseudomonadati</taxon>
        <taxon>Pseudomonadota</taxon>
        <taxon>Betaproteobacteria</taxon>
        <taxon>Neisseriales</taxon>
        <taxon>Neisseriaceae</taxon>
        <taxon>Neisseria</taxon>
    </lineage>
</organism>
<evidence type="ECO:0000313" key="1">
    <source>
        <dbReference type="EMBL" id="MDK8360643.1"/>
    </source>
</evidence>
<evidence type="ECO:0000313" key="2">
    <source>
        <dbReference type="Proteomes" id="UP001240589"/>
    </source>
</evidence>
<sequence length="67" mass="7685">MKYLKHGNSHVRQCNASSPSYSMRGHFEFRRLLKQSHHKYLIASGYGKGQNCCYGNQGRLKINQATP</sequence>
<accession>A0AAW6ZCH2</accession>